<dbReference type="PANTHER" id="PTHR13018">
    <property type="entry name" value="PROBABLE MEMBRANE PROTEIN DUF221-RELATED"/>
    <property type="match status" value="1"/>
</dbReference>
<feature type="transmembrane region" description="Helical" evidence="1">
    <location>
        <begin position="12"/>
        <end position="31"/>
    </location>
</feature>
<evidence type="ECO:0000313" key="3">
    <source>
        <dbReference type="EMBL" id="KAL0486894.1"/>
    </source>
</evidence>
<gene>
    <name evidence="3" type="ORF">AKO1_001235</name>
</gene>
<feature type="transmembrane region" description="Helical" evidence="1">
    <location>
        <begin position="148"/>
        <end position="170"/>
    </location>
</feature>
<evidence type="ECO:0000256" key="1">
    <source>
        <dbReference type="SAM" id="Phobius"/>
    </source>
</evidence>
<keyword evidence="1" id="KW-1133">Transmembrane helix</keyword>
<dbReference type="InterPro" id="IPR003864">
    <property type="entry name" value="CSC1/OSCA1-like_7TM"/>
</dbReference>
<dbReference type="Pfam" id="PF02714">
    <property type="entry name" value="RSN1_7TM"/>
    <property type="match status" value="1"/>
</dbReference>
<dbReference type="AlphaFoldDB" id="A0AAW2ZC16"/>
<name>A0AAW2ZC16_9EUKA</name>
<dbReference type="EMBL" id="JAOPGA020001279">
    <property type="protein sequence ID" value="KAL0486894.1"/>
    <property type="molecule type" value="Genomic_DNA"/>
</dbReference>
<dbReference type="GO" id="GO:0005227">
    <property type="term" value="F:calcium-activated cation channel activity"/>
    <property type="evidence" value="ECO:0007669"/>
    <property type="project" value="InterPro"/>
</dbReference>
<keyword evidence="1 3" id="KW-0812">Transmembrane</keyword>
<dbReference type="InterPro" id="IPR045122">
    <property type="entry name" value="Csc1-like"/>
</dbReference>
<comment type="caution">
    <text evidence="3">The sequence shown here is derived from an EMBL/GenBank/DDBJ whole genome shotgun (WGS) entry which is preliminary data.</text>
</comment>
<accession>A0AAW2ZC16</accession>
<dbReference type="GO" id="GO:0005886">
    <property type="term" value="C:plasma membrane"/>
    <property type="evidence" value="ECO:0007669"/>
    <property type="project" value="TreeGrafter"/>
</dbReference>
<dbReference type="PANTHER" id="PTHR13018:SF5">
    <property type="entry name" value="RE44586P"/>
    <property type="match status" value="1"/>
</dbReference>
<evidence type="ECO:0000259" key="2">
    <source>
        <dbReference type="Pfam" id="PF02714"/>
    </source>
</evidence>
<feature type="transmembrane region" description="Helical" evidence="1">
    <location>
        <begin position="182"/>
        <end position="202"/>
    </location>
</feature>
<proteinExistence type="predicted"/>
<sequence>MEVKPWTCCGKYFYPLVVPFFVNYVVQNAIVQNTDDFIDLSSGVYYVWAAHLTCFGKAITPSEKISVSELSEFSVESEYARMLCIFTICISFMLFSPIIIVCGVLYLIVKYIADRVRIKRVYDHRVQLNYGIERSKTDLKSHLRMIRLVMRLTLFSLSIFTFIASCFFVVRVLTNDGFLPHALLSSTLHFVCLAVMFVVWRLDVAHNDVRLLASQVEIHEKHSYPLNAYQPPFKFLLQ</sequence>
<organism evidence="3 4">
    <name type="scientific">Acrasis kona</name>
    <dbReference type="NCBI Taxonomy" id="1008807"/>
    <lineage>
        <taxon>Eukaryota</taxon>
        <taxon>Discoba</taxon>
        <taxon>Heterolobosea</taxon>
        <taxon>Tetramitia</taxon>
        <taxon>Eutetramitia</taxon>
        <taxon>Acrasidae</taxon>
        <taxon>Acrasis</taxon>
    </lineage>
</organism>
<protein>
    <submittedName>
        <fullName evidence="3">5 TM domain-containing transmembrane protein</fullName>
    </submittedName>
</protein>
<keyword evidence="4" id="KW-1185">Reference proteome</keyword>
<dbReference type="Proteomes" id="UP001431209">
    <property type="component" value="Unassembled WGS sequence"/>
</dbReference>
<feature type="transmembrane region" description="Helical" evidence="1">
    <location>
        <begin position="79"/>
        <end position="109"/>
    </location>
</feature>
<reference evidence="3 4" key="1">
    <citation type="submission" date="2024-03" db="EMBL/GenBank/DDBJ databases">
        <title>The Acrasis kona genome and developmental transcriptomes reveal deep origins of eukaryotic multicellular pathways.</title>
        <authorList>
            <person name="Sheikh S."/>
            <person name="Fu C.-J."/>
            <person name="Brown M.W."/>
            <person name="Baldauf S.L."/>
        </authorList>
    </citation>
    <scope>NUCLEOTIDE SEQUENCE [LARGE SCALE GENOMIC DNA]</scope>
    <source>
        <strain evidence="3 4">ATCC MYA-3509</strain>
    </source>
</reference>
<feature type="domain" description="CSC1/OSCA1-like 7TM region" evidence="2">
    <location>
        <begin position="17"/>
        <end position="126"/>
    </location>
</feature>
<keyword evidence="1" id="KW-0472">Membrane</keyword>
<evidence type="ECO:0000313" key="4">
    <source>
        <dbReference type="Proteomes" id="UP001431209"/>
    </source>
</evidence>